<dbReference type="EMBL" id="CP013615">
    <property type="protein sequence ID" value="AMN31244.1"/>
    <property type="molecule type" value="Genomic_DNA"/>
</dbReference>
<accession>A0A140GRT5</accession>
<dbReference type="Proteomes" id="UP000070260">
    <property type="component" value="Plasmid pJFP838A"/>
</dbReference>
<reference evidence="1 2" key="1">
    <citation type="journal article" date="2016" name="PLoS ONE">
        <title>Plasmid Characterization and Chromosome Analysis of Two netF+ Clostridium perfringens Isolates Associated with Foal and Canine Necrotizing Enteritis.</title>
        <authorList>
            <person name="Mehdizadeh Gohari I."/>
            <person name="Kropinski A.M."/>
            <person name="Weese S.J."/>
            <person name="Parreira V.R."/>
            <person name="Whitehead A.E."/>
            <person name="Boerlin P."/>
            <person name="Prescott J.F."/>
        </authorList>
    </citation>
    <scope>NUCLEOTIDE SEQUENCE [LARGE SCALE GENOMIC DNA]</scope>
    <source>
        <strain evidence="1 2">JP838</strain>
        <plasmid evidence="2">Plasmid pJFP838A</plasmid>
    </source>
</reference>
<sequence>MFFNISKSEANNINLDMKEKVFKMFFALEDKAFKRQREQTLYSDYDFIRNMIAELIKICVVAGLSEESNFRGMILEGEYKNIEYSFKLSCRQQSSFIRSINCLLKDDVPEAIHALYEFLDDYGNYRLSSEFSFYEKSVALALINNIINYLERKLPECNEIILF</sequence>
<gene>
    <name evidence="1" type="ORF">JFP838_pA0328</name>
</gene>
<name>A0A140GRT5_CLOPF</name>
<keyword evidence="1" id="KW-0614">Plasmid</keyword>
<dbReference type="PATRIC" id="fig|1502.177.peg.3538"/>
<evidence type="ECO:0000313" key="1">
    <source>
        <dbReference type="EMBL" id="AMN31244.1"/>
    </source>
</evidence>
<organism evidence="1 2">
    <name type="scientific">Clostridium perfringens</name>
    <dbReference type="NCBI Taxonomy" id="1502"/>
    <lineage>
        <taxon>Bacteria</taxon>
        <taxon>Bacillati</taxon>
        <taxon>Bacillota</taxon>
        <taxon>Clostridia</taxon>
        <taxon>Eubacteriales</taxon>
        <taxon>Clostridiaceae</taxon>
        <taxon>Clostridium</taxon>
    </lineage>
</organism>
<proteinExistence type="predicted"/>
<protein>
    <submittedName>
        <fullName evidence="1">Uncharacterized protein</fullName>
    </submittedName>
</protein>
<geneLocation type="plasmid" evidence="1 2">
    <name>pJFP838A</name>
</geneLocation>
<dbReference type="RefSeq" id="WP_061429830.1">
    <property type="nucleotide sequence ID" value="NZ_CATNZX010000014.1"/>
</dbReference>
<dbReference type="AlphaFoldDB" id="A0A140GRT5"/>
<evidence type="ECO:0000313" key="2">
    <source>
        <dbReference type="Proteomes" id="UP000070260"/>
    </source>
</evidence>